<keyword evidence="2" id="KW-0645">Protease</keyword>
<evidence type="ECO:0000256" key="1">
    <source>
        <dbReference type="ARBA" id="ARBA00008140"/>
    </source>
</evidence>
<sequence>MDDSGSHTVELYIYDLSQGMATMMSQMILGRQIDGIYHTAVVVFGREYFYGSHGISSITPGTTVLGRPQKKQKIGETFIPFQVFKDYVRGLAESTFRGAKYNLLKHNCNTFSEDLCQFLCGTSIPKYILDLPQEFLSTPLGQSLAPLIASLETPQAGSSPFSFEPQVNQREVSPGFDALNTEIEQARQASQVLDERRQAINEKLAKKERKKSGEKKKKKKSKRNSGNSSGESDHNSSNSMSEPENSNGVNGSSESVPQEMLPSEQALEDEAAERKAEEERKRARDPPIVFKEIDPKTELEELVKLVDDKLVEEEKVALEELHQYLLFGEGSWALGDSFLMFVGHVLRDPEISPESRVHLLRSLACCALKDDVILLLHQDRRDHVMMNYAQDIDRHTPEEQQALALFLCNLFENTNASEWLLYISEWEYNKQTVSNIRITTKAAVHCLLATCPKLQDLGTAIVHNLACKEVKTVVFDDISVEIAMALLQFFQQQPDEERLFRAMKALSKFVFVSPDIPQLVQMIGPNPKEFKGKSARIDEMIDVIGKKVR</sequence>
<accession>A0A336LVT3</accession>
<gene>
    <name evidence="6" type="primary">CSON006194</name>
</gene>
<dbReference type="EMBL" id="UFQT01000234">
    <property type="protein sequence ID" value="SSX22162.1"/>
    <property type="molecule type" value="Genomic_DNA"/>
</dbReference>
<dbReference type="OMA" id="EQLYACM"/>
<feature type="compositionally biased region" description="Basic residues" evidence="4">
    <location>
        <begin position="206"/>
        <end position="223"/>
    </location>
</feature>
<dbReference type="InterPro" id="IPR011989">
    <property type="entry name" value="ARM-like"/>
</dbReference>
<proteinExistence type="inferred from homology"/>
<dbReference type="GO" id="GO:0006508">
    <property type="term" value="P:proteolysis"/>
    <property type="evidence" value="ECO:0007669"/>
    <property type="project" value="UniProtKB-KW"/>
</dbReference>
<organism evidence="6">
    <name type="scientific">Culicoides sonorensis</name>
    <name type="common">Biting midge</name>
    <dbReference type="NCBI Taxonomy" id="179676"/>
    <lineage>
        <taxon>Eukaryota</taxon>
        <taxon>Metazoa</taxon>
        <taxon>Ecdysozoa</taxon>
        <taxon>Arthropoda</taxon>
        <taxon>Hexapoda</taxon>
        <taxon>Insecta</taxon>
        <taxon>Pterygota</taxon>
        <taxon>Neoptera</taxon>
        <taxon>Endopterygota</taxon>
        <taxon>Diptera</taxon>
        <taxon>Nematocera</taxon>
        <taxon>Chironomoidea</taxon>
        <taxon>Ceratopogonidae</taxon>
        <taxon>Ceratopogoninae</taxon>
        <taxon>Culicoides</taxon>
        <taxon>Monoculicoides</taxon>
    </lineage>
</organism>
<dbReference type="GO" id="GO:0070646">
    <property type="term" value="P:protein modification by small protein removal"/>
    <property type="evidence" value="ECO:0007669"/>
    <property type="project" value="TreeGrafter"/>
</dbReference>
<dbReference type="AlphaFoldDB" id="A0A336LVT3"/>
<dbReference type="VEuPathDB" id="VectorBase:CSON006194"/>
<dbReference type="Gene3D" id="3.90.1720.30">
    <property type="entry name" value="PPPDE domains"/>
    <property type="match status" value="1"/>
</dbReference>
<evidence type="ECO:0000313" key="6">
    <source>
        <dbReference type="EMBL" id="SSX22162.1"/>
    </source>
</evidence>
<evidence type="ECO:0000259" key="5">
    <source>
        <dbReference type="PROSITE" id="PS51858"/>
    </source>
</evidence>
<evidence type="ECO:0000256" key="3">
    <source>
        <dbReference type="ARBA" id="ARBA00022801"/>
    </source>
</evidence>
<dbReference type="PROSITE" id="PS51858">
    <property type="entry name" value="PPPDE"/>
    <property type="match status" value="1"/>
</dbReference>
<keyword evidence="3" id="KW-0378">Hydrolase</keyword>
<dbReference type="InterPro" id="IPR042266">
    <property type="entry name" value="PPPDE_sf"/>
</dbReference>
<dbReference type="SUPFAM" id="SSF48371">
    <property type="entry name" value="ARM repeat"/>
    <property type="match status" value="1"/>
</dbReference>
<feature type="domain" description="PPPDE" evidence="5">
    <location>
        <begin position="7"/>
        <end position="149"/>
    </location>
</feature>
<evidence type="ECO:0000256" key="2">
    <source>
        <dbReference type="ARBA" id="ARBA00022670"/>
    </source>
</evidence>
<dbReference type="InterPro" id="IPR008580">
    <property type="entry name" value="PPPDE_dom"/>
</dbReference>
<feature type="region of interest" description="Disordered" evidence="4">
    <location>
        <begin position="202"/>
        <end position="288"/>
    </location>
</feature>
<reference evidence="6" key="1">
    <citation type="submission" date="2018-07" db="EMBL/GenBank/DDBJ databases">
        <authorList>
            <person name="Quirk P.G."/>
            <person name="Krulwich T.A."/>
        </authorList>
    </citation>
    <scope>NUCLEOTIDE SEQUENCE</scope>
</reference>
<protein>
    <submittedName>
        <fullName evidence="6">CSON006194 protein</fullName>
    </submittedName>
</protein>
<feature type="compositionally biased region" description="Basic and acidic residues" evidence="4">
    <location>
        <begin position="272"/>
        <end position="288"/>
    </location>
</feature>
<dbReference type="PANTHER" id="PTHR12378:SF7">
    <property type="entry name" value="DESUMOYLATING ISOPEPTIDASE 1"/>
    <property type="match status" value="1"/>
</dbReference>
<feature type="compositionally biased region" description="Low complexity" evidence="4">
    <location>
        <begin position="224"/>
        <end position="257"/>
    </location>
</feature>
<comment type="similarity">
    <text evidence="1">Belongs to the DeSI family.</text>
</comment>
<dbReference type="GO" id="GO:0008233">
    <property type="term" value="F:peptidase activity"/>
    <property type="evidence" value="ECO:0007669"/>
    <property type="project" value="UniProtKB-KW"/>
</dbReference>
<dbReference type="Pfam" id="PF05903">
    <property type="entry name" value="Peptidase_C97"/>
    <property type="match status" value="1"/>
</dbReference>
<dbReference type="InterPro" id="IPR016024">
    <property type="entry name" value="ARM-type_fold"/>
</dbReference>
<name>A0A336LVT3_CULSO</name>
<evidence type="ECO:0000256" key="4">
    <source>
        <dbReference type="SAM" id="MobiDB-lite"/>
    </source>
</evidence>
<dbReference type="SMART" id="SM01179">
    <property type="entry name" value="DUF862"/>
    <property type="match status" value="1"/>
</dbReference>
<dbReference type="Gene3D" id="1.25.10.10">
    <property type="entry name" value="Leucine-rich Repeat Variant"/>
    <property type="match status" value="1"/>
</dbReference>
<dbReference type="PANTHER" id="PTHR12378">
    <property type="entry name" value="DESUMOYLATING ISOPEPTIDASE"/>
    <property type="match status" value="1"/>
</dbReference>